<evidence type="ECO:0000313" key="2">
    <source>
        <dbReference type="Proteomes" id="UP000518605"/>
    </source>
</evidence>
<accession>A0A7W5CBF2</accession>
<evidence type="ECO:0000313" key="1">
    <source>
        <dbReference type="EMBL" id="MBB3154636.1"/>
    </source>
</evidence>
<comment type="caution">
    <text evidence="1">The sequence shown here is derived from an EMBL/GenBank/DDBJ whole genome shotgun (WGS) entry which is preliminary data.</text>
</comment>
<sequence length="85" mass="10189">MEEWMDLIQLRDEVIPVLQRRPKLEEDEKRMLRKIVGYDEVMVARMNELKQEAAAMIIKVNKTRIQKNSYDSNSPSESYFIDQKK</sequence>
<proteinExistence type="predicted"/>
<dbReference type="Proteomes" id="UP000518605">
    <property type="component" value="Unassembled WGS sequence"/>
</dbReference>
<keyword evidence="2" id="KW-1185">Reference proteome</keyword>
<name>A0A7W5CBF2_9BACL</name>
<dbReference type="EMBL" id="JACHXW010000017">
    <property type="protein sequence ID" value="MBB3154636.1"/>
    <property type="molecule type" value="Genomic_DNA"/>
</dbReference>
<protein>
    <recommendedName>
        <fullName evidence="3">Flagellar protein FliT</fullName>
    </recommendedName>
</protein>
<organism evidence="1 2">
    <name type="scientific">Paenibacillus endophyticus</name>
    <dbReference type="NCBI Taxonomy" id="1294268"/>
    <lineage>
        <taxon>Bacteria</taxon>
        <taxon>Bacillati</taxon>
        <taxon>Bacillota</taxon>
        <taxon>Bacilli</taxon>
        <taxon>Bacillales</taxon>
        <taxon>Paenibacillaceae</taxon>
        <taxon>Paenibacillus</taxon>
    </lineage>
</organism>
<evidence type="ECO:0008006" key="3">
    <source>
        <dbReference type="Google" id="ProtNLM"/>
    </source>
</evidence>
<dbReference type="AlphaFoldDB" id="A0A7W5CBF2"/>
<reference evidence="1 2" key="1">
    <citation type="submission" date="2020-08" db="EMBL/GenBank/DDBJ databases">
        <title>Genomic Encyclopedia of Type Strains, Phase III (KMG-III): the genomes of soil and plant-associated and newly described type strains.</title>
        <authorList>
            <person name="Whitman W."/>
        </authorList>
    </citation>
    <scope>NUCLEOTIDE SEQUENCE [LARGE SCALE GENOMIC DNA]</scope>
    <source>
        <strain evidence="1 2">CECT 8234</strain>
    </source>
</reference>
<gene>
    <name evidence="1" type="ORF">FHS16_004718</name>
</gene>
<dbReference type="RefSeq" id="WP_183568410.1">
    <property type="nucleotide sequence ID" value="NZ_CBCSLB010000017.1"/>
</dbReference>